<protein>
    <submittedName>
        <fullName evidence="3">DPP IV N-terminal domain-containing protein</fullName>
    </submittedName>
</protein>
<feature type="region of interest" description="Disordered" evidence="1">
    <location>
        <begin position="300"/>
        <end position="326"/>
    </location>
</feature>
<dbReference type="Pfam" id="PF00069">
    <property type="entry name" value="Pkinase"/>
    <property type="match status" value="1"/>
</dbReference>
<dbReference type="Proteomes" id="UP001374803">
    <property type="component" value="Chromosome"/>
</dbReference>
<dbReference type="SMART" id="SM00220">
    <property type="entry name" value="S_TKc"/>
    <property type="match status" value="1"/>
</dbReference>
<evidence type="ECO:0000259" key="2">
    <source>
        <dbReference type="PROSITE" id="PS50011"/>
    </source>
</evidence>
<dbReference type="InterPro" id="IPR002469">
    <property type="entry name" value="Peptidase_S9B_N"/>
</dbReference>
<dbReference type="InterPro" id="IPR050278">
    <property type="entry name" value="Serine_Prot_S9B/DPPIV"/>
</dbReference>
<evidence type="ECO:0000256" key="1">
    <source>
        <dbReference type="SAM" id="MobiDB-lite"/>
    </source>
</evidence>
<feature type="compositionally biased region" description="Basic and acidic residues" evidence="1">
    <location>
        <begin position="300"/>
        <end position="309"/>
    </location>
</feature>
<dbReference type="PROSITE" id="PS00108">
    <property type="entry name" value="PROTEIN_KINASE_ST"/>
    <property type="match status" value="1"/>
</dbReference>
<dbReference type="Gene3D" id="3.30.200.20">
    <property type="entry name" value="Phosphorylase Kinase, domain 1"/>
    <property type="match status" value="1"/>
</dbReference>
<dbReference type="SUPFAM" id="SSF53474">
    <property type="entry name" value="alpha/beta-Hydrolases"/>
    <property type="match status" value="1"/>
</dbReference>
<dbReference type="InterPro" id="IPR001375">
    <property type="entry name" value="Peptidase_S9_cat"/>
</dbReference>
<evidence type="ECO:0000313" key="3">
    <source>
        <dbReference type="EMBL" id="WXB01104.1"/>
    </source>
</evidence>
<keyword evidence="4" id="KW-1185">Reference proteome</keyword>
<accession>A0ABZ2KR23</accession>
<sequence>MAAVYEATHRNGHRVAVKYLLERYVDEPSVRMLFSREAYIANEVQHQGVVPIIDDDIDEDGCAFLIMPLLEGETLRARWERMNKRLPLLEVGLFTSDLLEALACAHAKGIVHRDIKPDNLFVIDTGYLRVLDFGIARRSDGAGSVTLTGPVMGTPVFMPPEQALGRREAIAPHSDCWAVGATMFTLLSGEFVHVCDNAGAQLVAAATRQARSLNVAVPDLSPSIVHFVDKALSFDPTDRWSSATEMYIALKDTFERVFGAPFSEIAVQARAALAAGFASRDPQQHIDTCKPVRDGQVGRLNERSSRERTTVTPVANHPGHRTKEELTNDPVPLLLSVLHAQVGDQGRIVQIGEPMKFFPTQDGRVVLFLRARPPDTSLSLWEADLLTGETRELLSPARLWPGPEDISADELARRQRRGILATGFTSFRSTDDGSKVVVTFAGRLYLLLRASGETRELRTADAVVWDAQLSPDGTRVAYVRNHDIYMMALDGGPEIRITQGGTEVCLKGTAESAAGNFRRWRGFWWSPDGQEILYEEADLSPVQQLTIVDPTQPDKPPTRQRYARAGTPNALVGLAIVPVPIGREPGPPRRVRWDVGQYPYLATVKWTENAPLTIFVLDRLQRSGALLTVDPATGTSHTLLAEHDEAWLNVDSSVPRWLPDGRAFLWSTERRGAWELELRGPGGELLSTIASANMGYRSLLAVDAERRVAYISACSDPTRAEVWAVPLKDESPPYVFSRRADGVMHAFFGPGARACAFLEAAGQGERRFSARTVDGTFSMVIPSLAKMPFKPEIQYITVGDEAFHAAIVRPRSFDPRRRYPLLDYAWGQPGYNSVTMDSAFYLRTQWIADSVDAIVVVVDVHGSMWRGRRWERRVRDRLADVLLEGHVAAIESVTRAYPEIDESRVGIYGSSIGGYLSVLAILRRPDLFKVAVAVRPLVDWADHDGTFVERYLGLPPNAAYENASLFTWLARAPSVGAAARPFLLMHGTDDSDTHFTSSLKLANAMSKAGRSLEFVPVVGNTFITSELGTRTHMWTRIATFLRDHS</sequence>
<dbReference type="InterPro" id="IPR008271">
    <property type="entry name" value="Ser/Thr_kinase_AS"/>
</dbReference>
<dbReference type="Pfam" id="PF00930">
    <property type="entry name" value="DPPIV_N"/>
    <property type="match status" value="1"/>
</dbReference>
<dbReference type="InterPro" id="IPR011009">
    <property type="entry name" value="Kinase-like_dom_sf"/>
</dbReference>
<dbReference type="InterPro" id="IPR029058">
    <property type="entry name" value="AB_hydrolase_fold"/>
</dbReference>
<proteinExistence type="predicted"/>
<dbReference type="SUPFAM" id="SSF82171">
    <property type="entry name" value="DPP6 N-terminal domain-like"/>
    <property type="match status" value="1"/>
</dbReference>
<dbReference type="PROSITE" id="PS50011">
    <property type="entry name" value="PROTEIN_KINASE_DOM"/>
    <property type="match status" value="1"/>
</dbReference>
<dbReference type="PANTHER" id="PTHR11731">
    <property type="entry name" value="PROTEASE FAMILY S9B,C DIPEPTIDYL-PEPTIDASE IV-RELATED"/>
    <property type="match status" value="1"/>
</dbReference>
<dbReference type="Gene3D" id="2.140.10.30">
    <property type="entry name" value="Dipeptidylpeptidase IV, N-terminal domain"/>
    <property type="match status" value="1"/>
</dbReference>
<dbReference type="Pfam" id="PF00326">
    <property type="entry name" value="Peptidase_S9"/>
    <property type="match status" value="1"/>
</dbReference>
<dbReference type="SUPFAM" id="SSF56112">
    <property type="entry name" value="Protein kinase-like (PK-like)"/>
    <property type="match status" value="1"/>
</dbReference>
<gene>
    <name evidence="3" type="ORF">LVJ94_29815</name>
</gene>
<dbReference type="InterPro" id="IPR000719">
    <property type="entry name" value="Prot_kinase_dom"/>
</dbReference>
<dbReference type="EMBL" id="CP089983">
    <property type="protein sequence ID" value="WXB01104.1"/>
    <property type="molecule type" value="Genomic_DNA"/>
</dbReference>
<dbReference type="Gene3D" id="1.10.510.10">
    <property type="entry name" value="Transferase(Phosphotransferase) domain 1"/>
    <property type="match status" value="1"/>
</dbReference>
<name>A0ABZ2KR23_9BACT</name>
<dbReference type="PANTHER" id="PTHR11731:SF193">
    <property type="entry name" value="DIPEPTIDYL PEPTIDASE 9"/>
    <property type="match status" value="1"/>
</dbReference>
<reference evidence="3" key="1">
    <citation type="submission" date="2021-12" db="EMBL/GenBank/DDBJ databases">
        <title>Discovery of the Pendulisporaceae a myxobacterial family with distinct sporulation behavior and unique specialized metabolism.</title>
        <authorList>
            <person name="Garcia R."/>
            <person name="Popoff A."/>
            <person name="Bader C.D."/>
            <person name="Loehr J."/>
            <person name="Walesch S."/>
            <person name="Walt C."/>
            <person name="Boldt J."/>
            <person name="Bunk B."/>
            <person name="Haeckl F.J.F.P.J."/>
            <person name="Gunesch A.P."/>
            <person name="Birkelbach J."/>
            <person name="Nuebel U."/>
            <person name="Pietschmann T."/>
            <person name="Bach T."/>
            <person name="Mueller R."/>
        </authorList>
    </citation>
    <scope>NUCLEOTIDE SEQUENCE</scope>
    <source>
        <strain evidence="3">MSr11367</strain>
    </source>
</reference>
<dbReference type="CDD" id="cd14014">
    <property type="entry name" value="STKc_PknB_like"/>
    <property type="match status" value="1"/>
</dbReference>
<dbReference type="Gene3D" id="3.40.50.1820">
    <property type="entry name" value="alpha/beta hydrolase"/>
    <property type="match status" value="1"/>
</dbReference>
<organism evidence="3 4">
    <name type="scientific">Pendulispora rubella</name>
    <dbReference type="NCBI Taxonomy" id="2741070"/>
    <lineage>
        <taxon>Bacteria</taxon>
        <taxon>Pseudomonadati</taxon>
        <taxon>Myxococcota</taxon>
        <taxon>Myxococcia</taxon>
        <taxon>Myxococcales</taxon>
        <taxon>Sorangiineae</taxon>
        <taxon>Pendulisporaceae</taxon>
        <taxon>Pendulispora</taxon>
    </lineage>
</organism>
<feature type="domain" description="Protein kinase" evidence="2">
    <location>
        <begin position="1"/>
        <end position="254"/>
    </location>
</feature>
<evidence type="ECO:0000313" key="4">
    <source>
        <dbReference type="Proteomes" id="UP001374803"/>
    </source>
</evidence>